<proteinExistence type="predicted"/>
<reference evidence="2" key="1">
    <citation type="journal article" date="2025" name="Foods">
        <title>Unveiling the Microbial Signatures of Arabica Coffee Cherries: Insights into Ripeness Specific Diversity, Functional Traits, and Implications for Quality and Safety.</title>
        <authorList>
            <consortium name="RefSeq"/>
            <person name="Tenea G.N."/>
            <person name="Cifuentes V."/>
            <person name="Reyes P."/>
            <person name="Cevallos-Vallejos M."/>
        </authorList>
    </citation>
    <scope>NUCLEOTIDE SEQUENCE [LARGE SCALE GENOMIC DNA]</scope>
</reference>
<name>A0A6P6VKU5_COFAR</name>
<evidence type="ECO:0000313" key="2">
    <source>
        <dbReference type="Proteomes" id="UP001652660"/>
    </source>
</evidence>
<accession>A0A6P6VKU5</accession>
<evidence type="ECO:0000256" key="1">
    <source>
        <dbReference type="SAM" id="MobiDB-lite"/>
    </source>
</evidence>
<dbReference type="Proteomes" id="UP001652660">
    <property type="component" value="Chromosome 2c"/>
</dbReference>
<dbReference type="OrthoDB" id="696504at2759"/>
<reference evidence="3" key="2">
    <citation type="submission" date="2025-08" db="UniProtKB">
        <authorList>
            <consortium name="RefSeq"/>
        </authorList>
    </citation>
    <scope>IDENTIFICATION</scope>
    <source>
        <tissue evidence="3">Leaves</tissue>
    </source>
</reference>
<organism evidence="2 3">
    <name type="scientific">Coffea arabica</name>
    <name type="common">Arabian coffee</name>
    <dbReference type="NCBI Taxonomy" id="13443"/>
    <lineage>
        <taxon>Eukaryota</taxon>
        <taxon>Viridiplantae</taxon>
        <taxon>Streptophyta</taxon>
        <taxon>Embryophyta</taxon>
        <taxon>Tracheophyta</taxon>
        <taxon>Spermatophyta</taxon>
        <taxon>Magnoliopsida</taxon>
        <taxon>eudicotyledons</taxon>
        <taxon>Gunneridae</taxon>
        <taxon>Pentapetalae</taxon>
        <taxon>asterids</taxon>
        <taxon>lamiids</taxon>
        <taxon>Gentianales</taxon>
        <taxon>Rubiaceae</taxon>
        <taxon>Ixoroideae</taxon>
        <taxon>Gardenieae complex</taxon>
        <taxon>Bertiereae - Coffeeae clade</taxon>
        <taxon>Coffeeae</taxon>
        <taxon>Coffea</taxon>
    </lineage>
</organism>
<dbReference type="PANTHER" id="PTHR34120:SF15">
    <property type="entry name" value="CALCIUM_CALMODULIN PROTEIN KINASE"/>
    <property type="match status" value="1"/>
</dbReference>
<dbReference type="GeneID" id="113723815"/>
<feature type="region of interest" description="Disordered" evidence="1">
    <location>
        <begin position="56"/>
        <end position="81"/>
    </location>
</feature>
<evidence type="ECO:0000313" key="3">
    <source>
        <dbReference type="RefSeq" id="XP_027102587.1"/>
    </source>
</evidence>
<dbReference type="RefSeq" id="XP_027102587.1">
    <property type="nucleotide sequence ID" value="XM_027246786.1"/>
</dbReference>
<protein>
    <submittedName>
        <fullName evidence="3">Uncharacterized protein</fullName>
    </submittedName>
</protein>
<dbReference type="PANTHER" id="PTHR34120">
    <property type="entry name" value="EXPRESSED PROTEIN"/>
    <property type="match status" value="1"/>
</dbReference>
<keyword evidence="2" id="KW-1185">Reference proteome</keyword>
<dbReference type="AlphaFoldDB" id="A0A6P6VKU5"/>
<feature type="region of interest" description="Disordered" evidence="1">
    <location>
        <begin position="117"/>
        <end position="144"/>
    </location>
</feature>
<sequence length="182" mass="19847">MSSSSGSSQLRNLFYSIEDELVSGEMFYELPPESFWVPNGQEKDWVDHRAVMQRKSSMKLSSVGPSNHHSQSFSRRFSPSVNQKSKASLIGFPMTPKSGSADRNIRQNKAGNARLFRSLSEPGGKASVDAPEPGSPKVSCTGRVAKEKGRAKKAWFWSSFKTILRSGFGVSLSASKGKGVSP</sequence>
<gene>
    <name evidence="3" type="primary">LOC113723815</name>
</gene>